<accession>A6TNU5</accession>
<reference evidence="3" key="1">
    <citation type="journal article" date="2016" name="Genome Announc.">
        <title>Complete genome sequence of Alkaliphilus metalliredigens strain QYMF, an alkaliphilic and metal-reducing bacterium isolated from borax-contaminated leachate ponds.</title>
        <authorList>
            <person name="Hwang C."/>
            <person name="Copeland A."/>
            <person name="Lucas S."/>
            <person name="Lapidus A."/>
            <person name="Barry K."/>
            <person name="Detter J.C."/>
            <person name="Glavina Del Rio T."/>
            <person name="Hammon N."/>
            <person name="Israni S."/>
            <person name="Dalin E."/>
            <person name="Tice H."/>
            <person name="Pitluck S."/>
            <person name="Chertkov O."/>
            <person name="Brettin T."/>
            <person name="Bruce D."/>
            <person name="Han C."/>
            <person name="Schmutz J."/>
            <person name="Larimer F."/>
            <person name="Land M.L."/>
            <person name="Hauser L."/>
            <person name="Kyrpides N."/>
            <person name="Mikhailova N."/>
            <person name="Ye Q."/>
            <person name="Zhou J."/>
            <person name="Richardson P."/>
            <person name="Fields M.W."/>
        </authorList>
    </citation>
    <scope>NUCLEOTIDE SEQUENCE [LARGE SCALE GENOMIC DNA]</scope>
    <source>
        <strain evidence="3">QYMF</strain>
    </source>
</reference>
<dbReference type="Gene3D" id="3.30.70.1290">
    <property type="entry name" value="Transposase IS200-like"/>
    <property type="match status" value="1"/>
</dbReference>
<sequence>MIYNTRICNIMVRKIDRQNIFEDDEDYIKFIKTIQKNKEKSEFELYGYYIMGNHIHLLLREGKESLLELFATEKEIAKKELKKHMNQINKR</sequence>
<name>A6TNU5_ALKMQ</name>
<protein>
    <recommendedName>
        <fullName evidence="1">Transposase IS200-like domain-containing protein</fullName>
    </recommendedName>
</protein>
<dbReference type="SUPFAM" id="SSF143422">
    <property type="entry name" value="Transposase IS200-like"/>
    <property type="match status" value="1"/>
</dbReference>
<dbReference type="KEGG" id="amt:Amet_1686"/>
<evidence type="ECO:0000313" key="3">
    <source>
        <dbReference type="Proteomes" id="UP000001572"/>
    </source>
</evidence>
<dbReference type="PANTHER" id="PTHR34322">
    <property type="entry name" value="TRANSPOSASE, Y1_TNP DOMAIN-CONTAINING"/>
    <property type="match status" value="1"/>
</dbReference>
<dbReference type="PANTHER" id="PTHR34322:SF2">
    <property type="entry name" value="TRANSPOSASE IS200-LIKE DOMAIN-CONTAINING PROTEIN"/>
    <property type="match status" value="1"/>
</dbReference>
<evidence type="ECO:0000259" key="1">
    <source>
        <dbReference type="Pfam" id="PF01797"/>
    </source>
</evidence>
<dbReference type="GO" id="GO:0003677">
    <property type="term" value="F:DNA binding"/>
    <property type="evidence" value="ECO:0007669"/>
    <property type="project" value="InterPro"/>
</dbReference>
<dbReference type="GO" id="GO:0006313">
    <property type="term" value="P:DNA transposition"/>
    <property type="evidence" value="ECO:0007669"/>
    <property type="project" value="InterPro"/>
</dbReference>
<organism evidence="2 3">
    <name type="scientific">Alkaliphilus metalliredigens (strain QYMF)</name>
    <dbReference type="NCBI Taxonomy" id="293826"/>
    <lineage>
        <taxon>Bacteria</taxon>
        <taxon>Bacillati</taxon>
        <taxon>Bacillota</taxon>
        <taxon>Clostridia</taxon>
        <taxon>Peptostreptococcales</taxon>
        <taxon>Natronincolaceae</taxon>
        <taxon>Alkaliphilus</taxon>
    </lineage>
</organism>
<dbReference type="OrthoDB" id="9788881at2"/>
<dbReference type="eggNOG" id="COG1943">
    <property type="taxonomic scope" value="Bacteria"/>
</dbReference>
<dbReference type="InterPro" id="IPR036515">
    <property type="entry name" value="Transposase_17_sf"/>
</dbReference>
<feature type="domain" description="Transposase IS200-like" evidence="1">
    <location>
        <begin position="9"/>
        <end position="90"/>
    </location>
</feature>
<dbReference type="EMBL" id="CP000724">
    <property type="protein sequence ID" value="ABR47863.1"/>
    <property type="molecule type" value="Genomic_DNA"/>
</dbReference>
<dbReference type="Proteomes" id="UP000001572">
    <property type="component" value="Chromosome"/>
</dbReference>
<proteinExistence type="predicted"/>
<evidence type="ECO:0000313" key="2">
    <source>
        <dbReference type="EMBL" id="ABR47863.1"/>
    </source>
</evidence>
<dbReference type="STRING" id="293826.Amet_1686"/>
<dbReference type="GO" id="GO:0004803">
    <property type="term" value="F:transposase activity"/>
    <property type="evidence" value="ECO:0007669"/>
    <property type="project" value="InterPro"/>
</dbReference>
<dbReference type="HOGENOM" id="CLU_2420500_0_0_9"/>
<dbReference type="AlphaFoldDB" id="A6TNU5"/>
<dbReference type="InterPro" id="IPR002686">
    <property type="entry name" value="Transposase_17"/>
</dbReference>
<dbReference type="Pfam" id="PF01797">
    <property type="entry name" value="Y1_Tnp"/>
    <property type="match status" value="1"/>
</dbReference>
<gene>
    <name evidence="2" type="ordered locus">Amet_1686</name>
</gene>
<keyword evidence="3" id="KW-1185">Reference proteome</keyword>